<sequence length="242" mass="26909">MIKFTIPASKNIGLNTLILVLSTASTFAQVGINTLEPKATLDVNGTMRVQDLPTKSGNFLLTTDSDGFVSKFKSYLLYDVIGDIAEYPVELTLNGNETVDNLNLGLSSIVVIPPFVEAKVIINYSVPVGTALQNYPPSTYVGIRFIKQGVEMEEGSRKVTLVSEETGSNNNISNMNTISNIYIETFAPSSEERIFNYEIQGYIEQYVESGNDPYEYRFSMWDNTGPNYNWGRATLTSQIYIK</sequence>
<feature type="signal peptide" evidence="1">
    <location>
        <begin position="1"/>
        <end position="28"/>
    </location>
</feature>
<proteinExistence type="predicted"/>
<organism evidence="2 3">
    <name type="scientific">Cochleicola gelatinilyticus</name>
    <dbReference type="NCBI Taxonomy" id="1763537"/>
    <lineage>
        <taxon>Bacteria</taxon>
        <taxon>Pseudomonadati</taxon>
        <taxon>Bacteroidota</taxon>
        <taxon>Flavobacteriia</taxon>
        <taxon>Flavobacteriales</taxon>
        <taxon>Flavobacteriaceae</taxon>
        <taxon>Cochleicola</taxon>
    </lineage>
</organism>
<evidence type="ECO:0000256" key="1">
    <source>
        <dbReference type="SAM" id="SignalP"/>
    </source>
</evidence>
<keyword evidence="3" id="KW-1185">Reference proteome</keyword>
<name>A0A167HT40_9FLAO</name>
<dbReference type="Proteomes" id="UP000077013">
    <property type="component" value="Unassembled WGS sequence"/>
</dbReference>
<keyword evidence="1" id="KW-0732">Signal</keyword>
<reference evidence="2 3" key="1">
    <citation type="submission" date="2016-02" db="EMBL/GenBank/DDBJ databases">
        <title>Ulvibacter sp. LPB0005, isolated from Thais luteostoma.</title>
        <authorList>
            <person name="Shin S.-K."/>
            <person name="Yi H."/>
        </authorList>
    </citation>
    <scope>NUCLEOTIDE SEQUENCE [LARGE SCALE GENOMIC DNA]</scope>
    <source>
        <strain evidence="2 3">LPB0005</strain>
    </source>
</reference>
<protein>
    <submittedName>
        <fullName evidence="2">Uncharacterized protein</fullName>
    </submittedName>
</protein>
<comment type="caution">
    <text evidence="2">The sequence shown here is derived from an EMBL/GenBank/DDBJ whole genome shotgun (WGS) entry which is preliminary data.</text>
</comment>
<accession>A0A167HT40</accession>
<gene>
    <name evidence="2" type="ORF">ULVI_10190</name>
</gene>
<evidence type="ECO:0000313" key="2">
    <source>
        <dbReference type="EMBL" id="OAB78937.1"/>
    </source>
</evidence>
<dbReference type="AlphaFoldDB" id="A0A167HT40"/>
<feature type="chain" id="PRO_5007887834" evidence="1">
    <location>
        <begin position="29"/>
        <end position="242"/>
    </location>
</feature>
<dbReference type="STRING" id="1763537.ULVI_10190"/>
<dbReference type="OrthoDB" id="1231337at2"/>
<dbReference type="RefSeq" id="WP_068592412.1">
    <property type="nucleotide sequence ID" value="NZ_LRXL01000037.1"/>
</dbReference>
<evidence type="ECO:0000313" key="3">
    <source>
        <dbReference type="Proteomes" id="UP000077013"/>
    </source>
</evidence>
<dbReference type="EMBL" id="LRXL01000037">
    <property type="protein sequence ID" value="OAB78937.1"/>
    <property type="molecule type" value="Genomic_DNA"/>
</dbReference>